<dbReference type="InterPro" id="IPR050595">
    <property type="entry name" value="Bact_response_regulator"/>
</dbReference>
<dbReference type="PANTHER" id="PTHR44591">
    <property type="entry name" value="STRESS RESPONSE REGULATOR PROTEIN 1"/>
    <property type="match status" value="1"/>
</dbReference>
<dbReference type="GO" id="GO:0000160">
    <property type="term" value="P:phosphorelay signal transduction system"/>
    <property type="evidence" value="ECO:0007669"/>
    <property type="project" value="InterPro"/>
</dbReference>
<evidence type="ECO:0000256" key="2">
    <source>
        <dbReference type="PROSITE-ProRule" id="PRU00169"/>
    </source>
</evidence>
<reference evidence="4 5" key="1">
    <citation type="submission" date="2019-07" db="EMBL/GenBank/DDBJ databases">
        <title>Whole genome shotgun sequence of Skermanella aerolata NBRC 106429.</title>
        <authorList>
            <person name="Hosoyama A."/>
            <person name="Uohara A."/>
            <person name="Ohji S."/>
            <person name="Ichikawa N."/>
        </authorList>
    </citation>
    <scope>NUCLEOTIDE SEQUENCE [LARGE SCALE GENOMIC DNA]</scope>
    <source>
        <strain evidence="4 5">NBRC 106429</strain>
    </source>
</reference>
<feature type="domain" description="Response regulatory" evidence="3">
    <location>
        <begin position="28"/>
        <end position="145"/>
    </location>
</feature>
<dbReference type="OrthoDB" id="7774278at2"/>
<proteinExistence type="predicted"/>
<feature type="modified residue" description="4-aspartylphosphate" evidence="2">
    <location>
        <position position="79"/>
    </location>
</feature>
<dbReference type="SUPFAM" id="SSF52172">
    <property type="entry name" value="CheY-like"/>
    <property type="match status" value="1"/>
</dbReference>
<dbReference type="Proteomes" id="UP000321523">
    <property type="component" value="Unassembled WGS sequence"/>
</dbReference>
<gene>
    <name evidence="4" type="ORF">SAE02_30220</name>
</gene>
<dbReference type="PROSITE" id="PS50110">
    <property type="entry name" value="RESPONSE_REGULATORY"/>
    <property type="match status" value="1"/>
</dbReference>
<name>A0A512DQY7_9PROT</name>
<dbReference type="InterPro" id="IPR011006">
    <property type="entry name" value="CheY-like_superfamily"/>
</dbReference>
<evidence type="ECO:0000256" key="1">
    <source>
        <dbReference type="ARBA" id="ARBA00022553"/>
    </source>
</evidence>
<keyword evidence="1 2" id="KW-0597">Phosphoprotein</keyword>
<dbReference type="Gene3D" id="3.40.50.2300">
    <property type="match status" value="1"/>
</dbReference>
<dbReference type="InterPro" id="IPR001789">
    <property type="entry name" value="Sig_transdc_resp-reg_receiver"/>
</dbReference>
<protein>
    <recommendedName>
        <fullName evidence="3">Response regulatory domain-containing protein</fullName>
    </recommendedName>
</protein>
<dbReference type="AlphaFoldDB" id="A0A512DQY7"/>
<dbReference type="SMART" id="SM00448">
    <property type="entry name" value="REC"/>
    <property type="match status" value="1"/>
</dbReference>
<dbReference type="PANTHER" id="PTHR44591:SF3">
    <property type="entry name" value="RESPONSE REGULATORY DOMAIN-CONTAINING PROTEIN"/>
    <property type="match status" value="1"/>
</dbReference>
<accession>A0A512DQY7</accession>
<keyword evidence="5" id="KW-1185">Reference proteome</keyword>
<evidence type="ECO:0000313" key="5">
    <source>
        <dbReference type="Proteomes" id="UP000321523"/>
    </source>
</evidence>
<sequence>MQLLSIPSSILPVVSPTQPVDQATRPCRVVVIDDDWAVGQAFAWALEDMNCQVIAASHVADALAQIRRRGFVPDAVIVDYHLDGEMSGLKAIHLLRRLLGPGIPGVIITGDISVNELVEPAAENIRWLYKPVGYSTLAAMVSEFVSAMNRSQVAADH</sequence>
<dbReference type="RefSeq" id="WP_044429175.1">
    <property type="nucleotide sequence ID" value="NZ_BJYZ01000013.1"/>
</dbReference>
<evidence type="ECO:0000313" key="4">
    <source>
        <dbReference type="EMBL" id="GEO38874.1"/>
    </source>
</evidence>
<dbReference type="EMBL" id="BJYZ01000013">
    <property type="protein sequence ID" value="GEO38874.1"/>
    <property type="molecule type" value="Genomic_DNA"/>
</dbReference>
<evidence type="ECO:0000259" key="3">
    <source>
        <dbReference type="PROSITE" id="PS50110"/>
    </source>
</evidence>
<dbReference type="Pfam" id="PF00072">
    <property type="entry name" value="Response_reg"/>
    <property type="match status" value="1"/>
</dbReference>
<organism evidence="4 5">
    <name type="scientific">Skermanella aerolata</name>
    <dbReference type="NCBI Taxonomy" id="393310"/>
    <lineage>
        <taxon>Bacteria</taxon>
        <taxon>Pseudomonadati</taxon>
        <taxon>Pseudomonadota</taxon>
        <taxon>Alphaproteobacteria</taxon>
        <taxon>Rhodospirillales</taxon>
        <taxon>Azospirillaceae</taxon>
        <taxon>Skermanella</taxon>
    </lineage>
</organism>
<comment type="caution">
    <text evidence="4">The sequence shown here is derived from an EMBL/GenBank/DDBJ whole genome shotgun (WGS) entry which is preliminary data.</text>
</comment>
<dbReference type="CDD" id="cd00156">
    <property type="entry name" value="REC"/>
    <property type="match status" value="1"/>
</dbReference>